<evidence type="ECO:0000313" key="5">
    <source>
        <dbReference type="Proteomes" id="UP000068164"/>
    </source>
</evidence>
<dbReference type="SUPFAM" id="SSF46785">
    <property type="entry name" value="Winged helix' DNA-binding domain"/>
    <property type="match status" value="1"/>
</dbReference>
<feature type="domain" description="Plasmid replication protein C N-terminal" evidence="2">
    <location>
        <begin position="13"/>
        <end position="182"/>
    </location>
</feature>
<proteinExistence type="predicted"/>
<dbReference type="EMBL" id="LNCD01000024">
    <property type="protein sequence ID" value="KWV58343.1"/>
    <property type="molecule type" value="Genomic_DNA"/>
</dbReference>
<dbReference type="AlphaFoldDB" id="A0A109K056"/>
<dbReference type="RefSeq" id="WP_028749674.1">
    <property type="nucleotide sequence ID" value="NZ_LNCD01000024.1"/>
</dbReference>
<organism evidence="4 5">
    <name type="scientific">Rhizobium altiplani</name>
    <dbReference type="NCBI Taxonomy" id="1864509"/>
    <lineage>
        <taxon>Bacteria</taxon>
        <taxon>Pseudomonadati</taxon>
        <taxon>Pseudomonadota</taxon>
        <taxon>Alphaproteobacteria</taxon>
        <taxon>Hyphomicrobiales</taxon>
        <taxon>Rhizobiaceae</taxon>
        <taxon>Rhizobium/Agrobacterium group</taxon>
        <taxon>Rhizobium</taxon>
    </lineage>
</organism>
<dbReference type="InterPro" id="IPR005090">
    <property type="entry name" value="RepC_N"/>
</dbReference>
<dbReference type="Proteomes" id="UP000068164">
    <property type="component" value="Unassembled WGS sequence"/>
</dbReference>
<sequence>MEDYTDDRRPVGRRVTPARTAFRRLAESTELGSVTRGQLAVLAQTLPCTGLINGTESHLLTVLVNTAPTEAFSRSGRPIVFKSNRQLAFEVGRSAGRVSRILSRLFDLGLVTMQDSGNYKRYPVRNPHGEIAEGFGVDLRILVARYGELNENVNRARAEKRAKDAAAARYRGALRNVRYALSSLEGCTSVQAIGNRINRVANIVGIPAKATEDKLRRATAVIESCVDRLMLLTSAESNPGEKATHPYASNDKQHESTLPNQLGSNGLPTGTLAATAQRRAGKGHARSVLNQHQQKIRTSAINFDRPVLVGIRDVLRAAPSLTDFGCAPRNWSDLVQVAPFLCRLVGITELVHCSAINQMGRQQAAVAVAITVEKTNRLEVKSPNGYLRGMTKRAAAGELRLSHSVFGLAARSPPREIC</sequence>
<feature type="compositionally biased region" description="Polar residues" evidence="1">
    <location>
        <begin position="256"/>
        <end position="267"/>
    </location>
</feature>
<protein>
    <submittedName>
        <fullName evidence="4">Replication protein C</fullName>
    </submittedName>
</protein>
<dbReference type="OrthoDB" id="7488837at2"/>
<evidence type="ECO:0000259" key="2">
    <source>
        <dbReference type="Pfam" id="PF03428"/>
    </source>
</evidence>
<evidence type="ECO:0000256" key="1">
    <source>
        <dbReference type="SAM" id="MobiDB-lite"/>
    </source>
</evidence>
<dbReference type="Pfam" id="PF11800">
    <property type="entry name" value="RP-C_C"/>
    <property type="match status" value="1"/>
</dbReference>
<reference evidence="4 5" key="1">
    <citation type="submission" date="2015-11" db="EMBL/GenBank/DDBJ databases">
        <title>Draft Genome Sequence of the Strain BR 10423 (Rhizobium sp.) isolated from nodules of Mimosa pudica.</title>
        <authorList>
            <person name="Barauna A.C."/>
            <person name="Zilli J.E."/>
            <person name="Simoes-Araujo J.L."/>
            <person name="Reis V.M."/>
            <person name="James E.K."/>
            <person name="Reis F.B.Jr."/>
            <person name="Rouws L.F."/>
            <person name="Passos S.R."/>
            <person name="Gois S.R."/>
        </authorList>
    </citation>
    <scope>NUCLEOTIDE SEQUENCE [LARGE SCALE GENOMIC DNA]</scope>
    <source>
        <strain evidence="4 5">BR10423</strain>
    </source>
</reference>
<name>A0A109K056_9HYPH</name>
<gene>
    <name evidence="4" type="ORF">AS026_02210</name>
</gene>
<dbReference type="InterPro" id="IPR047611">
    <property type="entry name" value="RepABC_RepC"/>
</dbReference>
<comment type="caution">
    <text evidence="4">The sequence shown here is derived from an EMBL/GenBank/DDBJ whole genome shotgun (WGS) entry which is preliminary data.</text>
</comment>
<evidence type="ECO:0000313" key="4">
    <source>
        <dbReference type="EMBL" id="KWV58343.1"/>
    </source>
</evidence>
<dbReference type="InterPro" id="IPR036390">
    <property type="entry name" value="WH_DNA-bd_sf"/>
</dbReference>
<dbReference type="NCBIfam" id="NF040974">
    <property type="entry name" value="RepABC_RepC"/>
    <property type="match status" value="1"/>
</dbReference>
<dbReference type="Pfam" id="PF03428">
    <property type="entry name" value="RP-C"/>
    <property type="match status" value="1"/>
</dbReference>
<dbReference type="InterPro" id="IPR021760">
    <property type="entry name" value="RepC_C"/>
</dbReference>
<accession>A0A109K056</accession>
<keyword evidence="5" id="KW-1185">Reference proteome</keyword>
<feature type="domain" description="Plasmid replication protein C C-terminal" evidence="3">
    <location>
        <begin position="312"/>
        <end position="409"/>
    </location>
</feature>
<feature type="region of interest" description="Disordered" evidence="1">
    <location>
        <begin position="236"/>
        <end position="267"/>
    </location>
</feature>
<evidence type="ECO:0000259" key="3">
    <source>
        <dbReference type="Pfam" id="PF11800"/>
    </source>
</evidence>